<feature type="region of interest" description="Disordered" evidence="1">
    <location>
        <begin position="1"/>
        <end position="292"/>
    </location>
</feature>
<feature type="compositionally biased region" description="Basic and acidic residues" evidence="1">
    <location>
        <begin position="211"/>
        <end position="226"/>
    </location>
</feature>
<evidence type="ECO:0000256" key="1">
    <source>
        <dbReference type="SAM" id="MobiDB-lite"/>
    </source>
</evidence>
<name>A0A7J6I9D2_CANSA</name>
<evidence type="ECO:0000313" key="3">
    <source>
        <dbReference type="Proteomes" id="UP000583929"/>
    </source>
</evidence>
<gene>
    <name evidence="2" type="ORF">G4B88_014668</name>
</gene>
<feature type="compositionally biased region" description="Polar residues" evidence="1">
    <location>
        <begin position="1"/>
        <end position="33"/>
    </location>
</feature>
<dbReference type="PANTHER" id="PTHR47911:SF1">
    <property type="entry name" value="OS06G0664400 PROTEIN"/>
    <property type="match status" value="1"/>
</dbReference>
<reference evidence="2 3" key="1">
    <citation type="journal article" date="2020" name="bioRxiv">
        <title>Sequence and annotation of 42 cannabis genomes reveals extensive copy number variation in cannabinoid synthesis and pathogen resistance genes.</title>
        <authorList>
            <person name="Mckernan K.J."/>
            <person name="Helbert Y."/>
            <person name="Kane L.T."/>
            <person name="Ebling H."/>
            <person name="Zhang L."/>
            <person name="Liu B."/>
            <person name="Eaton Z."/>
            <person name="Mclaughlin S."/>
            <person name="Kingan S."/>
            <person name="Baybayan P."/>
            <person name="Concepcion G."/>
            <person name="Jordan M."/>
            <person name="Riva A."/>
            <person name="Barbazuk W."/>
            <person name="Harkins T."/>
        </authorList>
    </citation>
    <scope>NUCLEOTIDE SEQUENCE [LARGE SCALE GENOMIC DNA]</scope>
    <source>
        <strain evidence="3">cv. Jamaican Lion 4</strain>
        <tissue evidence="2">Leaf</tissue>
    </source>
</reference>
<feature type="compositionally biased region" description="Basic residues" evidence="1">
    <location>
        <begin position="252"/>
        <end position="273"/>
    </location>
</feature>
<dbReference type="AlphaFoldDB" id="A0A7J6I9D2"/>
<protein>
    <submittedName>
        <fullName evidence="2">Uncharacterized protein</fullName>
    </submittedName>
</protein>
<comment type="caution">
    <text evidence="2">The sequence shown here is derived from an EMBL/GenBank/DDBJ whole genome shotgun (WGS) entry which is preliminary data.</text>
</comment>
<dbReference type="Proteomes" id="UP000583929">
    <property type="component" value="Unassembled WGS sequence"/>
</dbReference>
<dbReference type="EMBL" id="JAATIQ010000002">
    <property type="protein sequence ID" value="KAF4404212.1"/>
    <property type="molecule type" value="Genomic_DNA"/>
</dbReference>
<organism evidence="2 3">
    <name type="scientific">Cannabis sativa</name>
    <name type="common">Hemp</name>
    <name type="synonym">Marijuana</name>
    <dbReference type="NCBI Taxonomy" id="3483"/>
    <lineage>
        <taxon>Eukaryota</taxon>
        <taxon>Viridiplantae</taxon>
        <taxon>Streptophyta</taxon>
        <taxon>Embryophyta</taxon>
        <taxon>Tracheophyta</taxon>
        <taxon>Spermatophyta</taxon>
        <taxon>Magnoliopsida</taxon>
        <taxon>eudicotyledons</taxon>
        <taxon>Gunneridae</taxon>
        <taxon>Pentapetalae</taxon>
        <taxon>rosids</taxon>
        <taxon>fabids</taxon>
        <taxon>Rosales</taxon>
        <taxon>Cannabaceae</taxon>
        <taxon>Cannabis</taxon>
    </lineage>
</organism>
<sequence>MRRSSTIGRNLPYSINLSNATPKQTLLPYSTSSAGGGDGRGRGRGTIPRFDFNAPRAPGQPQPDAVKPDPDESPSPLGRGRGKPLASSPILPSYTSFVSSFKPPSAAGRGAPSDSVPSPPGAEQRPPEEFSDSEPKKPIFFRREEVRDSLQSSVVDGGVSDAGKSRLPENIASMLSGAGRGQIRRQPPGPEIQTKEVNRHIRPPKAQGPATERRAVPKMSPEEARQHALGVLGRDSDGADVGEGGRGGGRGMRGRGGRGRGRGRGRGTGRGRGRYQDSEDENETALFGDSVEAEKMQEKLAEKFGTEVMTKFTDGFEEMGDRVLPSPTDDAYLDALDVNYKDYLAILGSFDNFLIEFEPEYMMGDFENNPDIDEKPPISLRDALEKAKPFLMAYEGIESQEEWEEIMKETMETVPLLKEIVDHYSGPNRVTAKRQQEELERVAKTLPVRAPDSVKQFTDRAVLSLQSNPGWGFDKKCQFMDKLVWRMSQQYK</sequence>
<feature type="compositionally biased region" description="Basic and acidic residues" evidence="1">
    <location>
        <begin position="125"/>
        <end position="148"/>
    </location>
</feature>
<accession>A0A7J6I9D2</accession>
<keyword evidence="3" id="KW-1185">Reference proteome</keyword>
<feature type="compositionally biased region" description="Gly residues" evidence="1">
    <location>
        <begin position="241"/>
        <end position="251"/>
    </location>
</feature>
<proteinExistence type="predicted"/>
<dbReference type="PANTHER" id="PTHR47911">
    <property type="entry name" value="HYDROXYPROLINE-RICH GLYCOPROTEIN-LIKE"/>
    <property type="match status" value="1"/>
</dbReference>
<evidence type="ECO:0000313" key="2">
    <source>
        <dbReference type="EMBL" id="KAF4404212.1"/>
    </source>
</evidence>